<keyword evidence="3 8" id="KW-0732">Signal</keyword>
<dbReference type="CDD" id="cd01009">
    <property type="entry name" value="PBP2_YfhD_N"/>
    <property type="match status" value="1"/>
</dbReference>
<comment type="domain">
    <text evidence="8">The N-terminal domain does not have lytic activity and probably modulates enzymatic activity. The C-terminal domain is the catalytic active domain.</text>
</comment>
<evidence type="ECO:0000256" key="5">
    <source>
        <dbReference type="ARBA" id="ARBA00023237"/>
    </source>
</evidence>
<organism evidence="10 11">
    <name type="scientific">Brumicola pallidula DSM 14239 = ACAM 615</name>
    <dbReference type="NCBI Taxonomy" id="1121922"/>
    <lineage>
        <taxon>Bacteria</taxon>
        <taxon>Pseudomonadati</taxon>
        <taxon>Pseudomonadota</taxon>
        <taxon>Gammaproteobacteria</taxon>
        <taxon>Alteromonadales</taxon>
        <taxon>Alteromonadaceae</taxon>
        <taxon>Brumicola</taxon>
    </lineage>
</organism>
<dbReference type="InterPro" id="IPR023346">
    <property type="entry name" value="Lysozyme-like_dom_sf"/>
</dbReference>
<dbReference type="GO" id="GO:0009279">
    <property type="term" value="C:cell outer membrane"/>
    <property type="evidence" value="ECO:0007669"/>
    <property type="project" value="UniProtKB-SubCell"/>
</dbReference>
<keyword evidence="4 8" id="KW-0472">Membrane</keyword>
<dbReference type="GO" id="GO:0071555">
    <property type="term" value="P:cell wall organization"/>
    <property type="evidence" value="ECO:0007669"/>
    <property type="project" value="UniProtKB-KW"/>
</dbReference>
<comment type="similarity">
    <text evidence="8">In the C-terminal section; belongs to the transglycosylase Slt family.</text>
</comment>
<dbReference type="GO" id="GO:0016998">
    <property type="term" value="P:cell wall macromolecule catabolic process"/>
    <property type="evidence" value="ECO:0007669"/>
    <property type="project" value="UniProtKB-UniRule"/>
</dbReference>
<dbReference type="InterPro" id="IPR008258">
    <property type="entry name" value="Transglycosylase_SLT_dom_1"/>
</dbReference>
<evidence type="ECO:0000256" key="3">
    <source>
        <dbReference type="ARBA" id="ARBA00022729"/>
    </source>
</evidence>
<feature type="domain" description="Solute-binding protein family 3/N-terminal" evidence="9">
    <location>
        <begin position="63"/>
        <end position="286"/>
    </location>
</feature>
<dbReference type="NCBIfam" id="NF008112">
    <property type="entry name" value="PRK10859.1"/>
    <property type="match status" value="1"/>
</dbReference>
<dbReference type="InterPro" id="IPR023703">
    <property type="entry name" value="MltF"/>
</dbReference>
<keyword evidence="7 8" id="KW-0961">Cell wall biogenesis/degradation</keyword>
<dbReference type="Gene3D" id="3.40.190.10">
    <property type="entry name" value="Periplasmic binding protein-like II"/>
    <property type="match status" value="2"/>
</dbReference>
<comment type="caution">
    <text evidence="10">The sequence shown here is derived from an EMBL/GenBank/DDBJ whole genome shotgun (WGS) entry which is preliminary data.</text>
</comment>
<evidence type="ECO:0000256" key="2">
    <source>
        <dbReference type="ARBA" id="ARBA00010333"/>
    </source>
</evidence>
<dbReference type="EC" id="4.2.2.n1" evidence="8"/>
<evidence type="ECO:0000256" key="4">
    <source>
        <dbReference type="ARBA" id="ARBA00023136"/>
    </source>
</evidence>
<evidence type="ECO:0000313" key="10">
    <source>
        <dbReference type="EMBL" id="GAC29677.1"/>
    </source>
</evidence>
<dbReference type="RefSeq" id="WP_006012912.1">
    <property type="nucleotide sequence ID" value="NZ_BAEQ01000049.1"/>
</dbReference>
<dbReference type="Pfam" id="PF00497">
    <property type="entry name" value="SBP_bac_3"/>
    <property type="match status" value="1"/>
</dbReference>
<dbReference type="PROSITE" id="PS00922">
    <property type="entry name" value="TRANSGLYCOSYLASE"/>
    <property type="match status" value="1"/>
</dbReference>
<dbReference type="CDD" id="cd13403">
    <property type="entry name" value="MLTF-like"/>
    <property type="match status" value="1"/>
</dbReference>
<comment type="similarity">
    <text evidence="8">In the N-terminal section; belongs to the bacterial solute-binding protein 3 family.</text>
</comment>
<evidence type="ECO:0000259" key="9">
    <source>
        <dbReference type="SMART" id="SM00062"/>
    </source>
</evidence>
<evidence type="ECO:0000256" key="6">
    <source>
        <dbReference type="ARBA" id="ARBA00023239"/>
    </source>
</evidence>
<dbReference type="Proteomes" id="UP000006251">
    <property type="component" value="Unassembled WGS sequence"/>
</dbReference>
<evidence type="ECO:0000256" key="1">
    <source>
        <dbReference type="ARBA" id="ARBA00007734"/>
    </source>
</evidence>
<dbReference type="HAMAP" id="MF_02016">
    <property type="entry name" value="MltF"/>
    <property type="match status" value="1"/>
</dbReference>
<accession>K6ZH38</accession>
<evidence type="ECO:0000313" key="11">
    <source>
        <dbReference type="Proteomes" id="UP000006251"/>
    </source>
</evidence>
<dbReference type="SUPFAM" id="SSF53850">
    <property type="entry name" value="Periplasmic binding protein-like II"/>
    <property type="match status" value="1"/>
</dbReference>
<dbReference type="AlphaFoldDB" id="K6ZH38"/>
<comment type="similarity">
    <text evidence="2">Belongs to the bacterial solute-binding protein 3 family.</text>
</comment>
<proteinExistence type="inferred from homology"/>
<dbReference type="SMART" id="SM00062">
    <property type="entry name" value="PBPb"/>
    <property type="match status" value="1"/>
</dbReference>
<gene>
    <name evidence="8 10" type="primary">mltF</name>
    <name evidence="10" type="ORF">GPAL_2826</name>
</gene>
<evidence type="ECO:0000256" key="8">
    <source>
        <dbReference type="HAMAP-Rule" id="MF_02016"/>
    </source>
</evidence>
<feature type="region of interest" description="LT domain" evidence="8">
    <location>
        <begin position="287"/>
        <end position="514"/>
    </location>
</feature>
<dbReference type="Pfam" id="PF01464">
    <property type="entry name" value="SLT"/>
    <property type="match status" value="1"/>
</dbReference>
<protein>
    <recommendedName>
        <fullName evidence="8">Membrane-bound lytic murein transglycosylase F</fullName>
        <ecNumber evidence="8">4.2.2.n1</ecNumber>
    </recommendedName>
    <alternativeName>
        <fullName evidence="8">Murein lyase F</fullName>
    </alternativeName>
</protein>
<keyword evidence="5 8" id="KW-0998">Cell outer membrane</keyword>
<sequence length="514" mass="58413">MKLQTRISTIMGVGYKPLSEQKITKQFNNIIAGISSICVFLALSSCSQPPPSSSLTSILESGVLKVGSVYGRTTYYNGPTSPEGFEFELAKGFADFLGVKLEVYPYYSYRELLPQLDNHQVDLIAANITMTEQRKSKYRFGPAYQSVNFELVYKKGEDRPRDIEQLEGNLTIVANDLYREPLESLIAENESMFWTETDEKDIEELLEMVSNDELDYTISDSNILAVARRRYPNLGIGFSVTDTLQIGWLLNKDTDDSLRAALIEYFGTIQSNGIFSALEDKYFGHVQSFDYVDTRAFMRAVEKTLPTFRELFEAYAGDNDWRLIAAMSYQESHWKPKAKSPTGVRGMMMLTLGTASDMKVTSRIDAEQSISGGARYFSSLLRRIPARIQSPDRIWMSLAAYNVGLGHLEDARVITQSQGYNPDLWVDVKKHLPLLRQKKFYRTTRYGYARGDEAVYYVDNIRRYYDTLIWLEDQTELPSIDELPADADEGVYEGVYESDAYDPAAKVILKDATE</sequence>
<dbReference type="EMBL" id="BAEQ01000049">
    <property type="protein sequence ID" value="GAC29677.1"/>
    <property type="molecule type" value="Genomic_DNA"/>
</dbReference>
<feature type="active site" evidence="8">
    <location>
        <position position="331"/>
    </location>
</feature>
<dbReference type="GO" id="GO:0009253">
    <property type="term" value="P:peptidoglycan catabolic process"/>
    <property type="evidence" value="ECO:0007669"/>
    <property type="project" value="TreeGrafter"/>
</dbReference>
<feature type="region of interest" description="Non-LT domain" evidence="8">
    <location>
        <begin position="39"/>
        <end position="286"/>
    </location>
</feature>
<name>K6ZH38_9ALTE</name>
<dbReference type="InterPro" id="IPR000189">
    <property type="entry name" value="Transglyc_AS"/>
</dbReference>
<reference evidence="11" key="1">
    <citation type="journal article" date="2014" name="Environ. Microbiol.">
        <title>Comparative genomics of the marine bacterial genus Glaciecola reveals the high degree of genomic diversity and genomic characteristic for cold adaptation.</title>
        <authorList>
            <person name="Qin Q.L."/>
            <person name="Xie B.B."/>
            <person name="Yu Y."/>
            <person name="Shu Y.L."/>
            <person name="Rong J.C."/>
            <person name="Zhang Y.J."/>
            <person name="Zhao D.L."/>
            <person name="Chen X.L."/>
            <person name="Zhang X.Y."/>
            <person name="Chen B."/>
            <person name="Zhou B.C."/>
            <person name="Zhang Y.Z."/>
        </authorList>
    </citation>
    <scope>NUCLEOTIDE SEQUENCE [LARGE SCALE GENOMIC DNA]</scope>
    <source>
        <strain evidence="11">ACAM 615</strain>
    </source>
</reference>
<dbReference type="STRING" id="1121922.GCA_000428905_00570"/>
<comment type="catalytic activity">
    <reaction evidence="8">
        <text>Exolytic cleavage of the (1-&gt;4)-beta-glycosidic linkage between N-acetylmuramic acid (MurNAc) and N-acetylglucosamine (GlcNAc) residues in peptidoglycan, from either the reducing or the non-reducing ends of the peptidoglycan chains, with concomitant formation of a 1,6-anhydrobond in the MurNAc residue.</text>
        <dbReference type="EC" id="4.2.2.n1"/>
    </reaction>
</comment>
<evidence type="ECO:0000256" key="7">
    <source>
        <dbReference type="ARBA" id="ARBA00023316"/>
    </source>
</evidence>
<comment type="similarity">
    <text evidence="1">Belongs to the transglycosylase Slt family.</text>
</comment>
<dbReference type="PANTHER" id="PTHR35936">
    <property type="entry name" value="MEMBRANE-BOUND LYTIC MUREIN TRANSGLYCOSYLASE F"/>
    <property type="match status" value="1"/>
</dbReference>
<dbReference type="SUPFAM" id="SSF53955">
    <property type="entry name" value="Lysozyme-like"/>
    <property type="match status" value="1"/>
</dbReference>
<comment type="subcellular location">
    <subcellularLocation>
        <location evidence="8">Cell outer membrane</location>
        <topology evidence="8">Peripheral membrane protein</topology>
    </subcellularLocation>
    <text evidence="8">Attached to the inner leaflet of the outer membrane.</text>
</comment>
<dbReference type="GO" id="GO:0008933">
    <property type="term" value="F:peptidoglycan lytic transglycosylase activity"/>
    <property type="evidence" value="ECO:0007669"/>
    <property type="project" value="UniProtKB-UniRule"/>
</dbReference>
<keyword evidence="6 8" id="KW-0456">Lyase</keyword>
<comment type="function">
    <text evidence="8">Murein-degrading enzyme that degrades murein glycan strands and insoluble, high-molecular weight murein sacculi, with the concomitant formation of a 1,6-anhydromuramoyl product. Lytic transglycosylases (LTs) play an integral role in the metabolism of the peptidoglycan (PG) sacculus. Their lytic action creates space within the PG sacculus to allow for its expansion as well as for the insertion of various structures such as secretion systems and flagella.</text>
</comment>
<dbReference type="Gene3D" id="1.10.530.10">
    <property type="match status" value="1"/>
</dbReference>
<keyword evidence="11" id="KW-1185">Reference proteome</keyword>
<dbReference type="PANTHER" id="PTHR35936:SF32">
    <property type="entry name" value="MEMBRANE-BOUND LYTIC MUREIN TRANSGLYCOSYLASE F"/>
    <property type="match status" value="1"/>
</dbReference>
<dbReference type="InterPro" id="IPR001638">
    <property type="entry name" value="Solute-binding_3/MltF_N"/>
</dbReference>